<name>A0A5N6RVM6_9ROSI</name>
<evidence type="ECO:0000313" key="2">
    <source>
        <dbReference type="EMBL" id="KAE8124964.1"/>
    </source>
</evidence>
<keyword evidence="3" id="KW-1185">Reference proteome</keyword>
<accession>A0A5N6RVM6</accession>
<dbReference type="Proteomes" id="UP000327013">
    <property type="component" value="Chromosome 8"/>
</dbReference>
<dbReference type="EMBL" id="CM017328">
    <property type="protein sequence ID" value="KAE8124964.1"/>
    <property type="molecule type" value="Genomic_DNA"/>
</dbReference>
<proteinExistence type="predicted"/>
<evidence type="ECO:0000313" key="3">
    <source>
        <dbReference type="Proteomes" id="UP000327013"/>
    </source>
</evidence>
<organism evidence="2 3">
    <name type="scientific">Carpinus fangiana</name>
    <dbReference type="NCBI Taxonomy" id="176857"/>
    <lineage>
        <taxon>Eukaryota</taxon>
        <taxon>Viridiplantae</taxon>
        <taxon>Streptophyta</taxon>
        <taxon>Embryophyta</taxon>
        <taxon>Tracheophyta</taxon>
        <taxon>Spermatophyta</taxon>
        <taxon>Magnoliopsida</taxon>
        <taxon>eudicotyledons</taxon>
        <taxon>Gunneridae</taxon>
        <taxon>Pentapetalae</taxon>
        <taxon>rosids</taxon>
        <taxon>fabids</taxon>
        <taxon>Fagales</taxon>
        <taxon>Betulaceae</taxon>
        <taxon>Carpinus</taxon>
    </lineage>
</organism>
<reference evidence="2 3" key="1">
    <citation type="submission" date="2019-06" db="EMBL/GenBank/DDBJ databases">
        <title>A chromosomal-level reference genome of Carpinus fangiana (Coryloideae, Betulaceae).</title>
        <authorList>
            <person name="Yang X."/>
            <person name="Wang Z."/>
            <person name="Zhang L."/>
            <person name="Hao G."/>
            <person name="Liu J."/>
            <person name="Yang Y."/>
        </authorList>
    </citation>
    <scope>NUCLEOTIDE SEQUENCE [LARGE SCALE GENOMIC DNA]</scope>
    <source>
        <strain evidence="2">Cfa_2016G</strain>
        <tissue evidence="2">Leaf</tissue>
    </source>
</reference>
<evidence type="ECO:0000256" key="1">
    <source>
        <dbReference type="SAM" id="MobiDB-lite"/>
    </source>
</evidence>
<feature type="region of interest" description="Disordered" evidence="1">
    <location>
        <begin position="1"/>
        <end position="37"/>
    </location>
</feature>
<gene>
    <name evidence="2" type="ORF">FH972_019803</name>
</gene>
<protein>
    <submittedName>
        <fullName evidence="2">Uncharacterized protein</fullName>
    </submittedName>
</protein>
<sequence length="106" mass="11543">MLVLMPLPAQGMLSPTGKRSRNSTNGAKKKAPQVKPQSQCALVNNITEILIKNLRNKTRSMPEMAESFVAIQELGINGITQRGLYLVANEGRYQVSCLPSLGLGFN</sequence>
<dbReference type="AlphaFoldDB" id="A0A5N6RVM6"/>